<keyword evidence="8" id="KW-1185">Reference proteome</keyword>
<keyword evidence="6" id="KW-0812">Transmembrane</keyword>
<evidence type="ECO:0000256" key="3">
    <source>
        <dbReference type="ARBA" id="ARBA00022670"/>
    </source>
</evidence>
<dbReference type="GO" id="GO:0004185">
    <property type="term" value="F:serine-type carboxypeptidase activity"/>
    <property type="evidence" value="ECO:0007669"/>
    <property type="project" value="InterPro"/>
</dbReference>
<evidence type="ECO:0000256" key="2">
    <source>
        <dbReference type="ARBA" id="ARBA00022645"/>
    </source>
</evidence>
<evidence type="ECO:0000256" key="4">
    <source>
        <dbReference type="ARBA" id="ARBA00022801"/>
    </source>
</evidence>
<keyword evidence="6" id="KW-0472">Membrane</keyword>
<dbReference type="GO" id="GO:0006508">
    <property type="term" value="P:proteolysis"/>
    <property type="evidence" value="ECO:0007669"/>
    <property type="project" value="UniProtKB-KW"/>
</dbReference>
<feature type="transmembrane region" description="Helical" evidence="6">
    <location>
        <begin position="350"/>
        <end position="372"/>
    </location>
</feature>
<accession>A0A0M0LQ18</accession>
<dbReference type="Pfam" id="PF00450">
    <property type="entry name" value="Peptidase_S10"/>
    <property type="match status" value="2"/>
</dbReference>
<dbReference type="PANTHER" id="PTHR11802">
    <property type="entry name" value="SERINE PROTEASE FAMILY S10 SERINE CARBOXYPEPTIDASE"/>
    <property type="match status" value="1"/>
</dbReference>
<proteinExistence type="inferred from homology"/>
<dbReference type="InterPro" id="IPR001563">
    <property type="entry name" value="Peptidase_S10"/>
</dbReference>
<evidence type="ECO:0000256" key="5">
    <source>
        <dbReference type="ARBA" id="ARBA00023180"/>
    </source>
</evidence>
<comment type="similarity">
    <text evidence="1">Belongs to the peptidase S10 family.</text>
</comment>
<dbReference type="Gene3D" id="3.40.50.1820">
    <property type="entry name" value="alpha/beta hydrolase"/>
    <property type="match status" value="2"/>
</dbReference>
<evidence type="ECO:0000256" key="6">
    <source>
        <dbReference type="SAM" id="Phobius"/>
    </source>
</evidence>
<dbReference type="SUPFAM" id="SSF53474">
    <property type="entry name" value="alpha/beta-Hydrolases"/>
    <property type="match status" value="1"/>
</dbReference>
<sequence>MLFNAKPGAHGGFSRVMTSNHWGWHRHAALLFVDQPRYVGFSTGTGPYVTTSREAGLDMVVFLRRWRRLFPEHAHRSLIFASESYGGHYVPAWVDATLNANAAPDVAHEDVLPLRAIYLGNALVNRSVQQSHNSWNTFCHAEGIISPSVTSESIDKTDVVAHLGYEPNMYDFRLESQDGCGAYGYDYSRWASTLYSEPFRRALHVCGKAGADSFAGCTGGCHVCIGNPPLLPFDEHDEFEYSAALSRALQAGLRLTFVYGKNDLAVPYVGGHRMVMETLEWGGASAFRAAPLEPLLAEGTIEVGQVQRHGLLTYMQIEDSGHMVFADQPAAGILALQTLLPDMDHLTQRAVPPLLVIGALMLFAALVAVVALGSGERIYRHIQAIADKRFGIARGADESRSAPLADESEQSADDHYVALHK</sequence>
<comment type="caution">
    <text evidence="7">The sequence shown here is derived from an EMBL/GenBank/DDBJ whole genome shotgun (WGS) entry which is preliminary data.</text>
</comment>
<dbReference type="PRINTS" id="PR00724">
    <property type="entry name" value="CRBOXYPTASEC"/>
</dbReference>
<dbReference type="Proteomes" id="UP000037460">
    <property type="component" value="Unassembled WGS sequence"/>
</dbReference>
<name>A0A0M0LQ18_9EUKA</name>
<gene>
    <name evidence="7" type="ORF">Ctob_009792</name>
</gene>
<evidence type="ECO:0000256" key="1">
    <source>
        <dbReference type="ARBA" id="ARBA00009431"/>
    </source>
</evidence>
<keyword evidence="4" id="KW-0378">Hydrolase</keyword>
<keyword evidence="3" id="KW-0645">Protease</keyword>
<keyword evidence="5" id="KW-0325">Glycoprotein</keyword>
<evidence type="ECO:0000313" key="8">
    <source>
        <dbReference type="Proteomes" id="UP000037460"/>
    </source>
</evidence>
<dbReference type="AlphaFoldDB" id="A0A0M0LQ18"/>
<keyword evidence="6" id="KW-1133">Transmembrane helix</keyword>
<protein>
    <submittedName>
        <fullName evidence="7">Serine carboxypeptidase family protein</fullName>
    </submittedName>
</protein>
<dbReference type="PANTHER" id="PTHR11802:SF113">
    <property type="entry name" value="SERINE CARBOXYPEPTIDASE CTSA-4.1"/>
    <property type="match status" value="1"/>
</dbReference>
<reference evidence="8" key="1">
    <citation type="journal article" date="2015" name="PLoS Genet.">
        <title>Genome Sequence and Transcriptome Analyses of Chrysochromulina tobin: Metabolic Tools for Enhanced Algal Fitness in the Prominent Order Prymnesiales (Haptophyceae).</title>
        <authorList>
            <person name="Hovde B.T."/>
            <person name="Deodato C.R."/>
            <person name="Hunsperger H.M."/>
            <person name="Ryken S.A."/>
            <person name="Yost W."/>
            <person name="Jha R.K."/>
            <person name="Patterson J."/>
            <person name="Monnat R.J. Jr."/>
            <person name="Barlow S.B."/>
            <person name="Starkenburg S.R."/>
            <person name="Cattolico R.A."/>
        </authorList>
    </citation>
    <scope>NUCLEOTIDE SEQUENCE</scope>
    <source>
        <strain evidence="8">CCMP291</strain>
    </source>
</reference>
<dbReference type="InterPro" id="IPR029058">
    <property type="entry name" value="AB_hydrolase_fold"/>
</dbReference>
<evidence type="ECO:0000313" key="7">
    <source>
        <dbReference type="EMBL" id="KOO52833.1"/>
    </source>
</evidence>
<keyword evidence="2 7" id="KW-0121">Carboxypeptidase</keyword>
<organism evidence="7 8">
    <name type="scientific">Chrysochromulina tobinii</name>
    <dbReference type="NCBI Taxonomy" id="1460289"/>
    <lineage>
        <taxon>Eukaryota</taxon>
        <taxon>Haptista</taxon>
        <taxon>Haptophyta</taxon>
        <taxon>Prymnesiophyceae</taxon>
        <taxon>Prymnesiales</taxon>
        <taxon>Chrysochromulinaceae</taxon>
        <taxon>Chrysochromulina</taxon>
    </lineage>
</organism>
<dbReference type="EMBL" id="JWZX01000486">
    <property type="protein sequence ID" value="KOO52833.1"/>
    <property type="molecule type" value="Genomic_DNA"/>
</dbReference>
<dbReference type="OrthoDB" id="443318at2759"/>